<dbReference type="Gene3D" id="3.30.240.20">
    <property type="entry name" value="bsu07140 like domains"/>
    <property type="match status" value="1"/>
</dbReference>
<dbReference type="AlphaFoldDB" id="A0A494VU85"/>
<dbReference type="RefSeq" id="WP_119407400.1">
    <property type="nucleotide sequence ID" value="NZ_CP032869.1"/>
</dbReference>
<evidence type="ECO:0000313" key="2">
    <source>
        <dbReference type="EMBL" id="AYL99157.1"/>
    </source>
</evidence>
<protein>
    <submittedName>
        <fullName evidence="2">DUF421 domain-containing protein</fullName>
    </submittedName>
</protein>
<dbReference type="OrthoDB" id="9793799at2"/>
<reference evidence="2 3" key="1">
    <citation type="submission" date="2018-10" db="EMBL/GenBank/DDBJ databases">
        <title>Genome sequencing of Mucilaginibacter sp. HYN0043.</title>
        <authorList>
            <person name="Kim M."/>
            <person name="Yi H."/>
        </authorList>
    </citation>
    <scope>NUCLEOTIDE SEQUENCE [LARGE SCALE GENOMIC DNA]</scope>
    <source>
        <strain evidence="2 3">HYN0043</strain>
    </source>
</reference>
<sequence>MLSRYRFVAPAFRLVCGEIGKFSHWTEGNKFLLFHDGKFDHEEMRRALVCKEDVMQGIRRSALTTDMDTIDKVYMERNGEVSVIRKKG</sequence>
<evidence type="ECO:0000313" key="3">
    <source>
        <dbReference type="Proteomes" id="UP000270046"/>
    </source>
</evidence>
<name>A0A494VU85_9SPHI</name>
<dbReference type="InterPro" id="IPR023090">
    <property type="entry name" value="UPF0702_alpha/beta_dom_sf"/>
</dbReference>
<dbReference type="Pfam" id="PF04239">
    <property type="entry name" value="DUF421"/>
    <property type="match status" value="1"/>
</dbReference>
<proteinExistence type="predicted"/>
<keyword evidence="3" id="KW-1185">Reference proteome</keyword>
<accession>A0A494VU85</accession>
<dbReference type="KEGG" id="muh:HYN43_029515"/>
<gene>
    <name evidence="2" type="ORF">HYN43_029515</name>
</gene>
<evidence type="ECO:0000259" key="1">
    <source>
        <dbReference type="Pfam" id="PF04239"/>
    </source>
</evidence>
<dbReference type="EMBL" id="CP032869">
    <property type="protein sequence ID" value="AYL99157.1"/>
    <property type="molecule type" value="Genomic_DNA"/>
</dbReference>
<dbReference type="InterPro" id="IPR007353">
    <property type="entry name" value="DUF421"/>
</dbReference>
<feature type="domain" description="YetF C-terminal" evidence="1">
    <location>
        <begin position="21"/>
        <end position="87"/>
    </location>
</feature>
<dbReference type="Proteomes" id="UP000270046">
    <property type="component" value="Chromosome"/>
</dbReference>
<organism evidence="2 3">
    <name type="scientific">Mucilaginibacter celer</name>
    <dbReference type="NCBI Taxonomy" id="2305508"/>
    <lineage>
        <taxon>Bacteria</taxon>
        <taxon>Pseudomonadati</taxon>
        <taxon>Bacteroidota</taxon>
        <taxon>Sphingobacteriia</taxon>
        <taxon>Sphingobacteriales</taxon>
        <taxon>Sphingobacteriaceae</taxon>
        <taxon>Mucilaginibacter</taxon>
    </lineage>
</organism>